<feature type="compositionally biased region" description="Basic and acidic residues" evidence="1">
    <location>
        <begin position="995"/>
        <end position="1010"/>
    </location>
</feature>
<sequence length="1079" mass="116770">MRSRRSGASKANLKVVMSYADIVKFGVSKPQADVPIKKLKTTVTVKKSVVKKPKTPAKKIKEHFSTGHAASPATIVVGKAHKTMTQVVGGAPKLVHNIALLRKNMDMNEDLTGIAEIFRTPANVREKRIRTSGKDCPETPQTAAALIEVSVMDTPEETGEMAVSPLSVVGTAKQERFNREAVSRLLQEDQDSSLIGVDALTVPLISAENAEEQISVKGTRTPKQKLEPLTCLTGVKRLMKTPKQKAQQVEDLRGLKRLLKTPKEPKVSQEASLVGVKEMLKTPKPPKGQPVEDMVGVQRMMKTPKRGGAAVEDFVGLQELMEEPADYAFAKVGIQNDLEISEEKVSISKCEKMLSDACDANMASKDELKLEENQSETPKKPVRGRRQKQVDNGSAADTKESASVGSQGDAEMNNTVDTDQTLSGVKPKRGKQARQITAAVRTPRRKITEIKEKVVSPTVVAPVKSTRGKRAKNMEESDKGTTDEKPCEDVGSVVLCDEVKSIQAEIMETAVVHAPAKGRRRMKIEGTPQKPPTPAPVRITGRGRKAKETNGGHVSDDSIKVECIETPPEPKTIDVPEKLSSPEPIMKPRRGRKPKQPHEDHITAVENAERDVSEPDKPDVENVVPKSDIGKSLQETEEQAPVVKSGRGRKAKAVVEKEPLEAPPKRSRRGAVDLPAQTVASPIPALKSGRGRGRKAQNLDSIEEVIPIKADALSAECPTEPPKKTRGTRKTAKVSNAVSPLESISAPVHTEGGDALPETSGSNDLVKNVQGKTSRRGRIANGKARVSEADVKAEIKTSDVKESVKKASSSKSVNWSSDLAMSHTMDVGEVPSAEGGSQQSKPNKEESASGFSEAAGNKGTETEVTSEQQTKSRRGRPGKKSTVQPTESLLVTEHDDPEPSARKAASSRRGKMQATQPVSDPTKDDAPVAKRGLKRKATSKDVEKETAVDEPVNESLNIESLPKRARGRAAKVEEVKVEASTPSRARRGTAKKAGKALEVEETKPKQEVETPKPAGRGRRKAAQQAEVEPEPTHEVCSTKGKGKKETSKEKGIAVRGKPKTQTKVESTTESRPVRRTRRN</sequence>
<dbReference type="EMBL" id="JAERUA010000019">
    <property type="protein sequence ID" value="KAI1886990.1"/>
    <property type="molecule type" value="Genomic_DNA"/>
</dbReference>
<evidence type="ECO:0000256" key="1">
    <source>
        <dbReference type="SAM" id="MobiDB-lite"/>
    </source>
</evidence>
<feature type="compositionally biased region" description="Basic and acidic residues" evidence="1">
    <location>
        <begin position="938"/>
        <end position="947"/>
    </location>
</feature>
<feature type="compositionally biased region" description="Basic and acidic residues" evidence="1">
    <location>
        <begin position="892"/>
        <end position="901"/>
    </location>
</feature>
<comment type="caution">
    <text evidence="2">The sequence shown here is derived from an EMBL/GenBank/DDBJ whole genome shotgun (WGS) entry which is preliminary data.</text>
</comment>
<dbReference type="GO" id="GO:0007088">
    <property type="term" value="P:regulation of mitotic nuclear division"/>
    <property type="evidence" value="ECO:0007669"/>
    <property type="project" value="TreeGrafter"/>
</dbReference>
<feature type="region of interest" description="Disordered" evidence="1">
    <location>
        <begin position="365"/>
        <end position="444"/>
    </location>
</feature>
<dbReference type="GO" id="GO:0005694">
    <property type="term" value="C:chromosome"/>
    <property type="evidence" value="ECO:0007669"/>
    <property type="project" value="TreeGrafter"/>
</dbReference>
<dbReference type="Pfam" id="PF08065">
    <property type="entry name" value="KI67R"/>
    <property type="match status" value="1"/>
</dbReference>
<dbReference type="SMART" id="SM01295">
    <property type="entry name" value="K167R"/>
    <property type="match status" value="1"/>
</dbReference>
<accession>A0A8T3CT92</accession>
<evidence type="ECO:0000313" key="2">
    <source>
        <dbReference type="EMBL" id="KAI1886990.1"/>
    </source>
</evidence>
<feature type="region of interest" description="Disordered" evidence="1">
    <location>
        <begin position="517"/>
        <end position="1079"/>
    </location>
</feature>
<dbReference type="AlphaFoldDB" id="A0A8T3CT92"/>
<dbReference type="GO" id="GO:0051983">
    <property type="term" value="P:regulation of chromosome segregation"/>
    <property type="evidence" value="ECO:0007669"/>
    <property type="project" value="TreeGrafter"/>
</dbReference>
<dbReference type="InterPro" id="IPR012568">
    <property type="entry name" value="KI67R"/>
</dbReference>
<feature type="region of interest" description="Disordered" evidence="1">
    <location>
        <begin position="465"/>
        <end position="487"/>
    </location>
</feature>
<dbReference type="PANTHER" id="PTHR21603">
    <property type="entry name" value="ANTIGEN KI-67-LIKE PROTEIN"/>
    <property type="match status" value="1"/>
</dbReference>
<keyword evidence="3" id="KW-1185">Reference proteome</keyword>
<protein>
    <submittedName>
        <fullName evidence="2">Uncharacterized protein</fullName>
    </submittedName>
</protein>
<gene>
    <name evidence="2" type="ORF">AGOR_G00201440</name>
</gene>
<feature type="compositionally biased region" description="Basic residues" evidence="1">
    <location>
        <begin position="984"/>
        <end position="994"/>
    </location>
</feature>
<feature type="compositionally biased region" description="Low complexity" evidence="1">
    <location>
        <begin position="806"/>
        <end position="817"/>
    </location>
</feature>
<feature type="compositionally biased region" description="Basic and acidic residues" evidence="1">
    <location>
        <begin position="785"/>
        <end position="805"/>
    </location>
</feature>
<dbReference type="GO" id="GO:0005634">
    <property type="term" value="C:nucleus"/>
    <property type="evidence" value="ECO:0007669"/>
    <property type="project" value="TreeGrafter"/>
</dbReference>
<feature type="compositionally biased region" description="Basic and acidic residues" evidence="1">
    <location>
        <begin position="546"/>
        <end position="563"/>
    </location>
</feature>
<name>A0A8T3CT92_9TELE</name>
<feature type="compositionally biased region" description="Basic and acidic residues" evidence="1">
    <location>
        <begin position="472"/>
        <end position="487"/>
    </location>
</feature>
<feature type="compositionally biased region" description="Polar residues" evidence="1">
    <location>
        <begin position="401"/>
        <end position="423"/>
    </location>
</feature>
<organism evidence="2 3">
    <name type="scientific">Albula goreensis</name>
    <dbReference type="NCBI Taxonomy" id="1534307"/>
    <lineage>
        <taxon>Eukaryota</taxon>
        <taxon>Metazoa</taxon>
        <taxon>Chordata</taxon>
        <taxon>Craniata</taxon>
        <taxon>Vertebrata</taxon>
        <taxon>Euteleostomi</taxon>
        <taxon>Actinopterygii</taxon>
        <taxon>Neopterygii</taxon>
        <taxon>Teleostei</taxon>
        <taxon>Albuliformes</taxon>
        <taxon>Albulidae</taxon>
        <taxon>Albula</taxon>
    </lineage>
</organism>
<proteinExistence type="predicted"/>
<dbReference type="PANTHER" id="PTHR21603:SF17">
    <property type="entry name" value="PROLIFERATION MARKER PROTEIN KI-67"/>
    <property type="match status" value="1"/>
</dbReference>
<dbReference type="OrthoDB" id="6288785at2759"/>
<reference evidence="2" key="1">
    <citation type="submission" date="2021-01" db="EMBL/GenBank/DDBJ databases">
        <authorList>
            <person name="Zahm M."/>
            <person name="Roques C."/>
            <person name="Cabau C."/>
            <person name="Klopp C."/>
            <person name="Donnadieu C."/>
            <person name="Jouanno E."/>
            <person name="Lampietro C."/>
            <person name="Louis A."/>
            <person name="Herpin A."/>
            <person name="Echchiki A."/>
            <person name="Berthelot C."/>
            <person name="Parey E."/>
            <person name="Roest-Crollius H."/>
            <person name="Braasch I."/>
            <person name="Postlethwait J."/>
            <person name="Bobe J."/>
            <person name="Montfort J."/>
            <person name="Bouchez O."/>
            <person name="Begum T."/>
            <person name="Mejri S."/>
            <person name="Adams A."/>
            <person name="Chen W.-J."/>
            <person name="Guiguen Y."/>
        </authorList>
    </citation>
    <scope>NUCLEOTIDE SEQUENCE</scope>
    <source>
        <tissue evidence="2">Blood</tissue>
    </source>
</reference>
<feature type="compositionally biased region" description="Basic and acidic residues" evidence="1">
    <location>
        <begin position="1043"/>
        <end position="1052"/>
    </location>
</feature>
<feature type="compositionally biased region" description="Basic and acidic residues" evidence="1">
    <location>
        <begin position="596"/>
        <end position="620"/>
    </location>
</feature>
<feature type="compositionally biased region" description="Basic and acidic residues" evidence="1">
    <location>
        <begin position="653"/>
        <end position="664"/>
    </location>
</feature>
<evidence type="ECO:0000313" key="3">
    <source>
        <dbReference type="Proteomes" id="UP000829720"/>
    </source>
</evidence>
<dbReference type="Proteomes" id="UP000829720">
    <property type="component" value="Unassembled WGS sequence"/>
</dbReference>